<evidence type="ECO:0000313" key="4">
    <source>
        <dbReference type="Proteomes" id="UP000265962"/>
    </source>
</evidence>
<feature type="region of interest" description="Disordered" evidence="1">
    <location>
        <begin position="1"/>
        <end position="23"/>
    </location>
</feature>
<proteinExistence type="predicted"/>
<gene>
    <name evidence="3" type="ORF">PROPJV5_2420</name>
</gene>
<keyword evidence="4" id="KW-1185">Reference proteome</keyword>
<dbReference type="SUPFAM" id="SSF50998">
    <property type="entry name" value="Quinoprotein alcohol dehydrogenase-like"/>
    <property type="match status" value="1"/>
</dbReference>
<dbReference type="OrthoDB" id="3260608at2"/>
<evidence type="ECO:0000256" key="2">
    <source>
        <dbReference type="SAM" id="Phobius"/>
    </source>
</evidence>
<feature type="transmembrane region" description="Helical" evidence="2">
    <location>
        <begin position="36"/>
        <end position="56"/>
    </location>
</feature>
<dbReference type="AlphaFoldDB" id="A0A375I5N0"/>
<keyword evidence="2" id="KW-0472">Membrane</keyword>
<feature type="transmembrane region" description="Helical" evidence="2">
    <location>
        <begin position="182"/>
        <end position="205"/>
    </location>
</feature>
<name>A0A375I5N0_9ACTN</name>
<feature type="transmembrane region" description="Helical" evidence="2">
    <location>
        <begin position="101"/>
        <end position="121"/>
    </location>
</feature>
<dbReference type="Proteomes" id="UP000265962">
    <property type="component" value="Unassembled WGS sequence"/>
</dbReference>
<keyword evidence="2" id="KW-0812">Transmembrane</keyword>
<dbReference type="InterPro" id="IPR011047">
    <property type="entry name" value="Quinoprotein_ADH-like_sf"/>
</dbReference>
<keyword evidence="2" id="KW-1133">Transmembrane helix</keyword>
<feature type="transmembrane region" description="Helical" evidence="2">
    <location>
        <begin position="62"/>
        <end position="80"/>
    </location>
</feature>
<reference evidence="4" key="1">
    <citation type="submission" date="2018-02" db="EMBL/GenBank/DDBJ databases">
        <authorList>
            <person name="Hornung B."/>
        </authorList>
    </citation>
    <scope>NUCLEOTIDE SEQUENCE [LARGE SCALE GENOMIC DNA]</scope>
</reference>
<evidence type="ECO:0000256" key="1">
    <source>
        <dbReference type="SAM" id="MobiDB-lite"/>
    </source>
</evidence>
<organism evidence="3 4">
    <name type="scientific">Propionibacterium ruminifibrarum</name>
    <dbReference type="NCBI Taxonomy" id="1962131"/>
    <lineage>
        <taxon>Bacteria</taxon>
        <taxon>Bacillati</taxon>
        <taxon>Actinomycetota</taxon>
        <taxon>Actinomycetes</taxon>
        <taxon>Propionibacteriales</taxon>
        <taxon>Propionibacteriaceae</taxon>
        <taxon>Propionibacterium</taxon>
    </lineage>
</organism>
<accession>A0A375I5N0</accession>
<dbReference type="EMBL" id="OMOH01000013">
    <property type="protein sequence ID" value="SPF69435.1"/>
    <property type="molecule type" value="Genomic_DNA"/>
</dbReference>
<evidence type="ECO:0000313" key="3">
    <source>
        <dbReference type="EMBL" id="SPF69435.1"/>
    </source>
</evidence>
<protein>
    <submittedName>
        <fullName evidence="3">Quinoprotein alcohol dehydrogenase-like superfamily</fullName>
    </submittedName>
</protein>
<sequence length="617" mass="65418">MDSTINANQHAAGAATSRAERTAPSMTRARIGVLRGIRAGALLATAALVALTVWFLRHDAATSTPFWVVALYASALLVVWRSSASADGDLVPDAVARRVTALTAIAVLSVLALTVCAGASARAASTSGFFPGYPVTIGATCLGSGVLAGADMLLRTHPARRLGGPHDIARWRPLASGDTSRVTTALTCLVALVLILAVALAPTWAARPIQQFSPEPTERDTTPTTVAGDLAWALDLDEKDTLAAGAAGPILVTGTQIRGLDPTDGSTRWTYHRPNAELLSLGNYGEIITGPDHRYAAFNTRMPQSILTRWMKSSVRSVRRTLVTVLDTLTGRVVAERTITSESTADWDSVQLTDTAALIGTEAIDLTTGKTLWTLPDSGAAPNYAGPAGHSTFILHREVDTSVLTASLVLAPQDDPDRTTALDDVSLNDHDFYPLFIDGWTIRYTEEPTYDDGGPAAAINIDEVAAAGGTDGVQRINLGQTMGPDYRRSHTSLIATASDSSVARSVTRPATVFDPVTRTASPVEQSATVDTARLDATSEAARRARVLQVHMTSPDGPVTADVAVSDDEFEELCRAASRNDRSDTQFLDATVSAVPGAILVRVELTWPFSVNRLYVLR</sequence>
<feature type="transmembrane region" description="Helical" evidence="2">
    <location>
        <begin position="133"/>
        <end position="154"/>
    </location>
</feature>
<dbReference type="RefSeq" id="WP_119716516.1">
    <property type="nucleotide sequence ID" value="NZ_OMOH01000013.1"/>
</dbReference>